<evidence type="ECO:0000313" key="2">
    <source>
        <dbReference type="EMBL" id="QJA75477.1"/>
    </source>
</evidence>
<reference evidence="2" key="1">
    <citation type="submission" date="2020-03" db="EMBL/GenBank/DDBJ databases">
        <title>The deep terrestrial virosphere.</title>
        <authorList>
            <person name="Holmfeldt K."/>
            <person name="Nilsson E."/>
            <person name="Simone D."/>
            <person name="Lopez-Fernandez M."/>
            <person name="Wu X."/>
            <person name="de Brujin I."/>
            <person name="Lundin D."/>
            <person name="Andersson A."/>
            <person name="Bertilsson S."/>
            <person name="Dopson M."/>
        </authorList>
    </citation>
    <scope>NUCLEOTIDE SEQUENCE</scope>
    <source>
        <strain evidence="2">MM415A01770</strain>
        <strain evidence="3">MM415B03568</strain>
    </source>
</reference>
<proteinExistence type="predicted"/>
<dbReference type="EMBL" id="MT142166">
    <property type="protein sequence ID" value="QJA75477.1"/>
    <property type="molecule type" value="Genomic_DNA"/>
</dbReference>
<sequence length="65" mass="7461">MNSGELGLYRKSKQMTQRELADMLGVNQSQISRWERGVQSVPEWVERLIDCLNKLSAQAENHIST</sequence>
<dbReference type="InterPro" id="IPR010982">
    <property type="entry name" value="Lambda_DNA-bd_dom_sf"/>
</dbReference>
<dbReference type="SUPFAM" id="SSF47413">
    <property type="entry name" value="lambda repressor-like DNA-binding domains"/>
    <property type="match status" value="1"/>
</dbReference>
<accession>A0A6M3K3L2</accession>
<dbReference type="Pfam" id="PF01381">
    <property type="entry name" value="HTH_3"/>
    <property type="match status" value="1"/>
</dbReference>
<protein>
    <submittedName>
        <fullName evidence="2">Putative DNA binding, helix-turn-helix domain containing protein</fullName>
    </submittedName>
</protein>
<dbReference type="InterPro" id="IPR001387">
    <property type="entry name" value="Cro/C1-type_HTH"/>
</dbReference>
<dbReference type="SMART" id="SM00530">
    <property type="entry name" value="HTH_XRE"/>
    <property type="match status" value="1"/>
</dbReference>
<dbReference type="GO" id="GO:0003677">
    <property type="term" value="F:DNA binding"/>
    <property type="evidence" value="ECO:0007669"/>
    <property type="project" value="InterPro"/>
</dbReference>
<dbReference type="AlphaFoldDB" id="A0A6M3K3L2"/>
<evidence type="ECO:0000313" key="3">
    <source>
        <dbReference type="EMBL" id="QJA90796.1"/>
    </source>
</evidence>
<dbReference type="CDD" id="cd00093">
    <property type="entry name" value="HTH_XRE"/>
    <property type="match status" value="1"/>
</dbReference>
<evidence type="ECO:0000259" key="1">
    <source>
        <dbReference type="PROSITE" id="PS50943"/>
    </source>
</evidence>
<feature type="domain" description="HTH cro/C1-type" evidence="1">
    <location>
        <begin position="9"/>
        <end position="59"/>
    </location>
</feature>
<dbReference type="PROSITE" id="PS50943">
    <property type="entry name" value="HTH_CROC1"/>
    <property type="match status" value="1"/>
</dbReference>
<organism evidence="2">
    <name type="scientific">viral metagenome</name>
    <dbReference type="NCBI Taxonomy" id="1070528"/>
    <lineage>
        <taxon>unclassified sequences</taxon>
        <taxon>metagenomes</taxon>
        <taxon>organismal metagenomes</taxon>
    </lineage>
</organism>
<name>A0A6M3K3L2_9ZZZZ</name>
<dbReference type="Gene3D" id="1.10.260.40">
    <property type="entry name" value="lambda repressor-like DNA-binding domains"/>
    <property type="match status" value="1"/>
</dbReference>
<gene>
    <name evidence="2" type="ORF">MM415A01770_0013</name>
    <name evidence="3" type="ORF">MM415B03568_0004</name>
</gene>
<dbReference type="EMBL" id="MT142938">
    <property type="protein sequence ID" value="QJA90796.1"/>
    <property type="molecule type" value="Genomic_DNA"/>
</dbReference>